<dbReference type="InterPro" id="IPR051685">
    <property type="entry name" value="Ycf3/AcsC/BcsC/TPR_MFPF"/>
</dbReference>
<dbReference type="EMBL" id="CAJJDM010000045">
    <property type="protein sequence ID" value="CAD8070249.1"/>
    <property type="molecule type" value="Genomic_DNA"/>
</dbReference>
<name>A0A8S1LT51_PARPR</name>
<organism evidence="5 6">
    <name type="scientific">Paramecium primaurelia</name>
    <dbReference type="NCBI Taxonomy" id="5886"/>
    <lineage>
        <taxon>Eukaryota</taxon>
        <taxon>Sar</taxon>
        <taxon>Alveolata</taxon>
        <taxon>Ciliophora</taxon>
        <taxon>Intramacronucleata</taxon>
        <taxon>Oligohymenophorea</taxon>
        <taxon>Peniculida</taxon>
        <taxon>Parameciidae</taxon>
        <taxon>Paramecium</taxon>
    </lineage>
</organism>
<protein>
    <recommendedName>
        <fullName evidence="7">Tetratricopeptide repeat protein</fullName>
    </recommendedName>
</protein>
<keyword evidence="4" id="KW-0472">Membrane</keyword>
<proteinExistence type="predicted"/>
<evidence type="ECO:0008006" key="7">
    <source>
        <dbReference type="Google" id="ProtNLM"/>
    </source>
</evidence>
<sequence>MCKFGQFINYEAEYQNLDCKCLEILNDGKITGNEQCDYIAIQIIFYLIDVIYAYFHLMTFVILKLVITLINQKITVIECVEIELQYLIRCLFSFSLHRNYCKDQLLIEINQILYDILLFLSIIIHYSGCLLFWILSYFNLKILQWYDKALAINPQYLNSLHSKCDCLFSLGQFEQAIEWLDKALAINPQNIDSLNGKELCLQYLNN</sequence>
<evidence type="ECO:0000256" key="1">
    <source>
        <dbReference type="ARBA" id="ARBA00022737"/>
    </source>
</evidence>
<keyword evidence="6" id="KW-1185">Reference proteome</keyword>
<evidence type="ECO:0000313" key="6">
    <source>
        <dbReference type="Proteomes" id="UP000688137"/>
    </source>
</evidence>
<keyword evidence="1" id="KW-0677">Repeat</keyword>
<reference evidence="5" key="1">
    <citation type="submission" date="2021-01" db="EMBL/GenBank/DDBJ databases">
        <authorList>
            <consortium name="Genoscope - CEA"/>
            <person name="William W."/>
        </authorList>
    </citation>
    <scope>NUCLEOTIDE SEQUENCE</scope>
</reference>
<evidence type="ECO:0000256" key="2">
    <source>
        <dbReference type="ARBA" id="ARBA00022803"/>
    </source>
</evidence>
<dbReference type="PROSITE" id="PS50005">
    <property type="entry name" value="TPR"/>
    <property type="match status" value="1"/>
</dbReference>
<keyword evidence="4" id="KW-0812">Transmembrane</keyword>
<dbReference type="PANTHER" id="PTHR44943">
    <property type="entry name" value="CELLULOSE SYNTHASE OPERON PROTEIN C"/>
    <property type="match status" value="1"/>
</dbReference>
<dbReference type="InterPro" id="IPR019734">
    <property type="entry name" value="TPR_rpt"/>
</dbReference>
<keyword evidence="2 3" id="KW-0802">TPR repeat</keyword>
<feature type="repeat" description="TPR" evidence="3">
    <location>
        <begin position="157"/>
        <end position="190"/>
    </location>
</feature>
<dbReference type="AlphaFoldDB" id="A0A8S1LT51"/>
<keyword evidence="4" id="KW-1133">Transmembrane helix</keyword>
<evidence type="ECO:0000313" key="5">
    <source>
        <dbReference type="EMBL" id="CAD8070249.1"/>
    </source>
</evidence>
<dbReference type="PANTHER" id="PTHR44943:SF4">
    <property type="entry name" value="TPR REPEAT-CONTAINING PROTEIN MJ0798"/>
    <property type="match status" value="1"/>
</dbReference>
<evidence type="ECO:0000256" key="4">
    <source>
        <dbReference type="SAM" id="Phobius"/>
    </source>
</evidence>
<feature type="transmembrane region" description="Helical" evidence="4">
    <location>
        <begin position="39"/>
        <end position="63"/>
    </location>
</feature>
<accession>A0A8S1LT51</accession>
<evidence type="ECO:0000256" key="3">
    <source>
        <dbReference type="PROSITE-ProRule" id="PRU00339"/>
    </source>
</evidence>
<feature type="transmembrane region" description="Helical" evidence="4">
    <location>
        <begin position="112"/>
        <end position="135"/>
    </location>
</feature>
<gene>
    <name evidence="5" type="ORF">PPRIM_AZ9-3.1.T0450133</name>
</gene>
<comment type="caution">
    <text evidence="5">The sequence shown here is derived from an EMBL/GenBank/DDBJ whole genome shotgun (WGS) entry which is preliminary data.</text>
</comment>
<dbReference type="Pfam" id="PF12895">
    <property type="entry name" value="ANAPC3"/>
    <property type="match status" value="1"/>
</dbReference>
<dbReference type="Proteomes" id="UP000688137">
    <property type="component" value="Unassembled WGS sequence"/>
</dbReference>